<gene>
    <name evidence="3" type="ORF">BRADI_1g54545v3</name>
</gene>
<dbReference type="Proteomes" id="UP000008810">
    <property type="component" value="Chromosome 1"/>
</dbReference>
<feature type="chain" id="PRO_5003642928" evidence="2">
    <location>
        <begin position="17"/>
        <end position="109"/>
    </location>
</feature>
<evidence type="ECO:0000313" key="5">
    <source>
        <dbReference type="Proteomes" id="UP000008810"/>
    </source>
</evidence>
<sequence>MPWWSWLLLLFSVTVTTMVVGLAALGSILRHLQGSWWLGSGWCRPNLWSLPVWIPPFGSGLAGMILLATPGRNRSLFNGTGRNLCVAVADADNDDVCGRFDLLGGVIEA</sequence>
<accession>I1H2T5</accession>
<evidence type="ECO:0000256" key="2">
    <source>
        <dbReference type="SAM" id="SignalP"/>
    </source>
</evidence>
<evidence type="ECO:0000313" key="4">
    <source>
        <dbReference type="EnsemblPlants" id="PNT76850"/>
    </source>
</evidence>
<reference evidence="4" key="3">
    <citation type="submission" date="2018-08" db="UniProtKB">
        <authorList>
            <consortium name="EnsemblPlants"/>
        </authorList>
    </citation>
    <scope>IDENTIFICATION</scope>
    <source>
        <strain evidence="4">cv. Bd21</strain>
    </source>
</reference>
<keyword evidence="1" id="KW-1133">Transmembrane helix</keyword>
<feature type="signal peptide" evidence="2">
    <location>
        <begin position="1"/>
        <end position="16"/>
    </location>
</feature>
<keyword evidence="1" id="KW-0812">Transmembrane</keyword>
<proteinExistence type="predicted"/>
<evidence type="ECO:0000256" key="1">
    <source>
        <dbReference type="SAM" id="Phobius"/>
    </source>
</evidence>
<dbReference type="HOGENOM" id="CLU_2187565_0_0_1"/>
<organism evidence="3">
    <name type="scientific">Brachypodium distachyon</name>
    <name type="common">Purple false brome</name>
    <name type="synonym">Trachynia distachya</name>
    <dbReference type="NCBI Taxonomy" id="15368"/>
    <lineage>
        <taxon>Eukaryota</taxon>
        <taxon>Viridiplantae</taxon>
        <taxon>Streptophyta</taxon>
        <taxon>Embryophyta</taxon>
        <taxon>Tracheophyta</taxon>
        <taxon>Spermatophyta</taxon>
        <taxon>Magnoliopsida</taxon>
        <taxon>Liliopsida</taxon>
        <taxon>Poales</taxon>
        <taxon>Poaceae</taxon>
        <taxon>BOP clade</taxon>
        <taxon>Pooideae</taxon>
        <taxon>Stipodae</taxon>
        <taxon>Brachypodieae</taxon>
        <taxon>Brachypodium</taxon>
    </lineage>
</organism>
<name>I1H2T5_BRADI</name>
<dbReference type="AlphaFoldDB" id="I1H2T5"/>
<keyword evidence="1" id="KW-0472">Membrane</keyword>
<feature type="transmembrane region" description="Helical" evidence="1">
    <location>
        <begin position="47"/>
        <end position="68"/>
    </location>
</feature>
<protein>
    <submittedName>
        <fullName evidence="3 4">Uncharacterized protein</fullName>
    </submittedName>
</protein>
<keyword evidence="5" id="KW-1185">Reference proteome</keyword>
<reference evidence="3" key="2">
    <citation type="submission" date="2017-06" db="EMBL/GenBank/DDBJ databases">
        <title>WGS assembly of Brachypodium distachyon.</title>
        <authorList>
            <consortium name="The International Brachypodium Initiative"/>
            <person name="Lucas S."/>
            <person name="Harmon-Smith M."/>
            <person name="Lail K."/>
            <person name="Tice H."/>
            <person name="Grimwood J."/>
            <person name="Bruce D."/>
            <person name="Barry K."/>
            <person name="Shu S."/>
            <person name="Lindquist E."/>
            <person name="Wang M."/>
            <person name="Pitluck S."/>
            <person name="Vogel J.P."/>
            <person name="Garvin D.F."/>
            <person name="Mockler T.C."/>
            <person name="Schmutz J."/>
            <person name="Rokhsar D."/>
            <person name="Bevan M.W."/>
        </authorList>
    </citation>
    <scope>NUCLEOTIDE SEQUENCE</scope>
    <source>
        <strain evidence="3">Bd21</strain>
    </source>
</reference>
<dbReference type="InParanoid" id="I1H2T5"/>
<dbReference type="EMBL" id="CM000880">
    <property type="protein sequence ID" value="PNT76850.1"/>
    <property type="molecule type" value="Genomic_DNA"/>
</dbReference>
<reference evidence="3 4" key="1">
    <citation type="journal article" date="2010" name="Nature">
        <title>Genome sequencing and analysis of the model grass Brachypodium distachyon.</title>
        <authorList>
            <consortium name="International Brachypodium Initiative"/>
        </authorList>
    </citation>
    <scope>NUCLEOTIDE SEQUENCE [LARGE SCALE GENOMIC DNA]</scope>
    <source>
        <strain evidence="3 4">Bd21</strain>
    </source>
</reference>
<dbReference type="EnsemblPlants" id="PNT76850">
    <property type="protein sequence ID" value="PNT76850"/>
    <property type="gene ID" value="BRADI_1g54545v3"/>
</dbReference>
<keyword evidence="2" id="KW-0732">Signal</keyword>
<evidence type="ECO:0000313" key="3">
    <source>
        <dbReference type="EMBL" id="PNT76850.1"/>
    </source>
</evidence>
<dbReference type="Gramene" id="PNT76850">
    <property type="protein sequence ID" value="PNT76850"/>
    <property type="gene ID" value="BRADI_1g54545v3"/>
</dbReference>